<dbReference type="Gene3D" id="3.40.50.720">
    <property type="entry name" value="NAD(P)-binding Rossmann-like Domain"/>
    <property type="match status" value="1"/>
</dbReference>
<protein>
    <submittedName>
        <fullName evidence="4">SDR family oxidoreductase</fullName>
    </submittedName>
</protein>
<dbReference type="Pfam" id="PF00106">
    <property type="entry name" value="adh_short"/>
    <property type="match status" value="1"/>
</dbReference>
<dbReference type="PANTHER" id="PTHR44196:SF2">
    <property type="entry name" value="SHORT-CHAIN DEHYDROGENASE-RELATED"/>
    <property type="match status" value="1"/>
</dbReference>
<dbReference type="GO" id="GO:0016020">
    <property type="term" value="C:membrane"/>
    <property type="evidence" value="ECO:0007669"/>
    <property type="project" value="TreeGrafter"/>
</dbReference>
<dbReference type="AlphaFoldDB" id="A0A845RKN7"/>
<dbReference type="OrthoDB" id="9808814at2"/>
<dbReference type="PANTHER" id="PTHR44196">
    <property type="entry name" value="DEHYDROGENASE/REDUCTASE SDR FAMILY MEMBER 7B"/>
    <property type="match status" value="1"/>
</dbReference>
<sequence>MRKALITGASSGLGRDLARILSGRGYDLILVARRRDRLEALARTLPTRTRIICADLSDAGRCKSLYDETRSEQIDLLINNAGFGQFGAFCETQLDTELRMIHTNIRAVHILTKLFLRDLVARDSGYILNVASMAGFMPGPGMACYYATKAYVLRLTQSIGEELRRRKSAVYIGMLCPGPVDTEFGATADVRFCMPSLPSVEVASYAVDQMFRRKRLIIPGKTMKVMKFAARLAPESLLARICGFVNRPSLFPLF</sequence>
<dbReference type="RefSeq" id="WP_160210223.1">
    <property type="nucleotide sequence ID" value="NZ_QXWZ01000020.1"/>
</dbReference>
<proteinExistence type="inferred from homology"/>
<evidence type="ECO:0000256" key="3">
    <source>
        <dbReference type="RuleBase" id="RU000363"/>
    </source>
</evidence>
<dbReference type="PIRSF" id="PIRSF000126">
    <property type="entry name" value="11-beta-HSD1"/>
    <property type="match status" value="1"/>
</dbReference>
<dbReference type="EMBL" id="QXWZ01000020">
    <property type="protein sequence ID" value="NBI79468.1"/>
    <property type="molecule type" value="Genomic_DNA"/>
</dbReference>
<keyword evidence="2" id="KW-0560">Oxidoreductase</keyword>
<organism evidence="4 5">
    <name type="scientific">Anaerotruncus colihominis</name>
    <dbReference type="NCBI Taxonomy" id="169435"/>
    <lineage>
        <taxon>Bacteria</taxon>
        <taxon>Bacillati</taxon>
        <taxon>Bacillota</taxon>
        <taxon>Clostridia</taxon>
        <taxon>Eubacteriales</taxon>
        <taxon>Oscillospiraceae</taxon>
        <taxon>Anaerotruncus</taxon>
    </lineage>
</organism>
<reference evidence="4 5" key="1">
    <citation type="submission" date="2018-08" db="EMBL/GenBank/DDBJ databases">
        <title>Murine metabolic-syndrome-specific gut microbial biobank.</title>
        <authorList>
            <person name="Liu C."/>
        </authorList>
    </citation>
    <scope>NUCLEOTIDE SEQUENCE [LARGE SCALE GENOMIC DNA]</scope>
    <source>
        <strain evidence="4 5">X69</strain>
    </source>
</reference>
<dbReference type="Proteomes" id="UP000446348">
    <property type="component" value="Unassembled WGS sequence"/>
</dbReference>
<evidence type="ECO:0000256" key="2">
    <source>
        <dbReference type="ARBA" id="ARBA00023002"/>
    </source>
</evidence>
<evidence type="ECO:0000256" key="1">
    <source>
        <dbReference type="ARBA" id="ARBA00006484"/>
    </source>
</evidence>
<dbReference type="InterPro" id="IPR002347">
    <property type="entry name" value="SDR_fam"/>
</dbReference>
<dbReference type="GO" id="GO:0016491">
    <property type="term" value="F:oxidoreductase activity"/>
    <property type="evidence" value="ECO:0007669"/>
    <property type="project" value="UniProtKB-KW"/>
</dbReference>
<comment type="caution">
    <text evidence="4">The sequence shown here is derived from an EMBL/GenBank/DDBJ whole genome shotgun (WGS) entry which is preliminary data.</text>
</comment>
<evidence type="ECO:0000313" key="4">
    <source>
        <dbReference type="EMBL" id="NBI79468.1"/>
    </source>
</evidence>
<dbReference type="PRINTS" id="PR00081">
    <property type="entry name" value="GDHRDH"/>
</dbReference>
<dbReference type="InterPro" id="IPR036291">
    <property type="entry name" value="NAD(P)-bd_dom_sf"/>
</dbReference>
<dbReference type="CDD" id="cd05233">
    <property type="entry name" value="SDR_c"/>
    <property type="match status" value="1"/>
</dbReference>
<accession>A0A845RKN7</accession>
<evidence type="ECO:0000313" key="5">
    <source>
        <dbReference type="Proteomes" id="UP000446348"/>
    </source>
</evidence>
<name>A0A845RKN7_9FIRM</name>
<dbReference type="SUPFAM" id="SSF51735">
    <property type="entry name" value="NAD(P)-binding Rossmann-fold domains"/>
    <property type="match status" value="1"/>
</dbReference>
<comment type="similarity">
    <text evidence="1 3">Belongs to the short-chain dehydrogenases/reductases (SDR) family.</text>
</comment>
<dbReference type="PRINTS" id="PR00080">
    <property type="entry name" value="SDRFAMILY"/>
</dbReference>
<gene>
    <name evidence="4" type="ORF">D3Z39_11445</name>
</gene>